<protein>
    <submittedName>
        <fullName evidence="1">Uncharacterized protein</fullName>
    </submittedName>
</protein>
<keyword evidence="2" id="KW-1185">Reference proteome</keyword>
<accession>A0A0V1M621</accession>
<organism evidence="1 2">
    <name type="scientific">Trichinella papuae</name>
    <dbReference type="NCBI Taxonomy" id="268474"/>
    <lineage>
        <taxon>Eukaryota</taxon>
        <taxon>Metazoa</taxon>
        <taxon>Ecdysozoa</taxon>
        <taxon>Nematoda</taxon>
        <taxon>Enoplea</taxon>
        <taxon>Dorylaimia</taxon>
        <taxon>Trichinellida</taxon>
        <taxon>Trichinellidae</taxon>
        <taxon>Trichinella</taxon>
    </lineage>
</organism>
<dbReference type="AlphaFoldDB" id="A0A0V1M621"/>
<sequence>MVEQWLDALSHLRSQTVESNDDIEFCIYYKTKLISILPIVLVEKFLNRRSTPLFKVDLPSLKCPDNNHVAPSALNT</sequence>
<evidence type="ECO:0000313" key="1">
    <source>
        <dbReference type="EMBL" id="KRZ67219.1"/>
    </source>
</evidence>
<proteinExistence type="predicted"/>
<name>A0A0V1M621_9BILA</name>
<comment type="caution">
    <text evidence="1">The sequence shown here is derived from an EMBL/GenBank/DDBJ whole genome shotgun (WGS) entry which is preliminary data.</text>
</comment>
<dbReference type="EMBL" id="JYDO01000205">
    <property type="protein sequence ID" value="KRZ67219.1"/>
    <property type="molecule type" value="Genomic_DNA"/>
</dbReference>
<reference evidence="1 2" key="1">
    <citation type="submission" date="2015-01" db="EMBL/GenBank/DDBJ databases">
        <title>Evolution of Trichinella species and genotypes.</title>
        <authorList>
            <person name="Korhonen P.K."/>
            <person name="Edoardo P."/>
            <person name="Giuseppe L.R."/>
            <person name="Gasser R.B."/>
        </authorList>
    </citation>
    <scope>NUCLEOTIDE SEQUENCE [LARGE SCALE GENOMIC DNA]</scope>
    <source>
        <strain evidence="1">ISS1980</strain>
    </source>
</reference>
<gene>
    <name evidence="1" type="ORF">T10_13359</name>
</gene>
<evidence type="ECO:0000313" key="2">
    <source>
        <dbReference type="Proteomes" id="UP000054843"/>
    </source>
</evidence>
<dbReference type="Proteomes" id="UP000054843">
    <property type="component" value="Unassembled WGS sequence"/>
</dbReference>